<dbReference type="GO" id="GO:0009307">
    <property type="term" value="P:DNA restriction-modification system"/>
    <property type="evidence" value="ECO:0007669"/>
    <property type="project" value="UniProtKB-KW"/>
</dbReference>
<feature type="domain" description="Type I restriction modification DNA specificity" evidence="4">
    <location>
        <begin position="221"/>
        <end position="372"/>
    </location>
</feature>
<dbReference type="Pfam" id="PF01420">
    <property type="entry name" value="Methylase_S"/>
    <property type="match status" value="2"/>
</dbReference>
<gene>
    <name evidence="5" type="ORF">NCTC4101_01612</name>
</gene>
<evidence type="ECO:0000256" key="3">
    <source>
        <dbReference type="ARBA" id="ARBA00023125"/>
    </source>
</evidence>
<evidence type="ECO:0000313" key="5">
    <source>
        <dbReference type="EMBL" id="VGM96198.1"/>
    </source>
</evidence>
<keyword evidence="2" id="KW-0680">Restriction system</keyword>
<organism evidence="5">
    <name type="scientific">uncultured Avibacterium sp</name>
    <dbReference type="NCBI Taxonomy" id="1936169"/>
    <lineage>
        <taxon>Bacteria</taxon>
        <taxon>Pseudomonadati</taxon>
        <taxon>Pseudomonadota</taxon>
        <taxon>Gammaproteobacteria</taxon>
        <taxon>Pasteurellales</taxon>
        <taxon>Pasteurellaceae</taxon>
        <taxon>Avibacterium</taxon>
        <taxon>environmental samples</taxon>
    </lineage>
</organism>
<dbReference type="PANTHER" id="PTHR30408">
    <property type="entry name" value="TYPE-1 RESTRICTION ENZYME ECOKI SPECIFICITY PROTEIN"/>
    <property type="match status" value="1"/>
</dbReference>
<protein>
    <submittedName>
        <fullName evidence="5">EcoKI restriction-modification system protein HsdS</fullName>
    </submittedName>
</protein>
<dbReference type="SUPFAM" id="SSF116734">
    <property type="entry name" value="DNA methylase specificity domain"/>
    <property type="match status" value="2"/>
</dbReference>
<evidence type="ECO:0000256" key="2">
    <source>
        <dbReference type="ARBA" id="ARBA00022747"/>
    </source>
</evidence>
<comment type="similarity">
    <text evidence="1">Belongs to the type-I restriction system S methylase family.</text>
</comment>
<reference evidence="5" key="1">
    <citation type="submission" date="2019-03" db="EMBL/GenBank/DDBJ databases">
        <authorList>
            <consortium name="Pathogen Informatics"/>
        </authorList>
    </citation>
    <scope>NUCLEOTIDE SEQUENCE</scope>
    <source>
        <strain evidence="5">Unknown</strain>
    </source>
</reference>
<dbReference type="Gene3D" id="3.90.220.20">
    <property type="entry name" value="DNA methylase specificity domains"/>
    <property type="match status" value="2"/>
</dbReference>
<dbReference type="REBASE" id="419634">
    <property type="entry name" value="S.Uav33940II"/>
</dbReference>
<dbReference type="PANTHER" id="PTHR30408:SF13">
    <property type="entry name" value="TYPE I RESTRICTION ENZYME HINDI SPECIFICITY SUBUNIT"/>
    <property type="match status" value="1"/>
</dbReference>
<feature type="domain" description="Type I restriction modification DNA specificity" evidence="4">
    <location>
        <begin position="17"/>
        <end position="187"/>
    </location>
</feature>
<dbReference type="CDD" id="cd17273">
    <property type="entry name" value="RMtype1_S_EcoJA69PI-TRD1-CR1_like"/>
    <property type="match status" value="1"/>
</dbReference>
<proteinExistence type="inferred from homology"/>
<dbReference type="GO" id="GO:0003677">
    <property type="term" value="F:DNA binding"/>
    <property type="evidence" value="ECO:0007669"/>
    <property type="project" value="UniProtKB-KW"/>
</dbReference>
<dbReference type="Gene3D" id="1.10.287.1120">
    <property type="entry name" value="Bipartite methylase S protein"/>
    <property type="match status" value="1"/>
</dbReference>
<accession>A0A486XG66</accession>
<keyword evidence="3" id="KW-0238">DNA-binding</keyword>
<dbReference type="AlphaFoldDB" id="A0A486XG66"/>
<evidence type="ECO:0000259" key="4">
    <source>
        <dbReference type="Pfam" id="PF01420"/>
    </source>
</evidence>
<dbReference type="EMBL" id="CAAHDN010000016">
    <property type="protein sequence ID" value="VGM96198.1"/>
    <property type="molecule type" value="Genomic_DNA"/>
</dbReference>
<dbReference type="InterPro" id="IPR000055">
    <property type="entry name" value="Restrct_endonuc_typeI_TRD"/>
</dbReference>
<dbReference type="InterPro" id="IPR044946">
    <property type="entry name" value="Restrct_endonuc_typeI_TRD_sf"/>
</dbReference>
<evidence type="ECO:0000256" key="1">
    <source>
        <dbReference type="ARBA" id="ARBA00010923"/>
    </source>
</evidence>
<sequence length="389" mass="44513">MKNHNIPKLRYPEFTDAWEKWELGKIVNIVGGGTPDTNNATYWNGNIDWYSPTEIGNEIYVSNSLKKISKLGLEKSSAKLLPAHKTILFTSRASIGDMAILLKSSTTNQGFQSFVVDEEKVDIYFLYSLGFKIKHFALKNATGSTFLEISKKQLEKMEISIPTLPEQQKIGNLFKQLDRLITLHKRKWDDVILLKKALLQKMFPKNGSDFPEIRFPEFTDAWEKCKLENFVEITTGKLDANAMVNDGKYDFYTSGIKKFKINIPAFTGPAITIAGNGATVGFMHLADGEFNAYQRTYVLTKFSNSIREFLFYEIGIKLPRKISAEARTGNIPYIVMDMLTNLDVFTPTVPEQQKIGNLFKQLDRLITLHKRQHEHYQLLKKALLQQMFV</sequence>
<dbReference type="InterPro" id="IPR052021">
    <property type="entry name" value="Type-I_RS_S_subunit"/>
</dbReference>
<name>A0A486XG66_9PAST</name>